<feature type="transmembrane region" description="Helical" evidence="1">
    <location>
        <begin position="131"/>
        <end position="150"/>
    </location>
</feature>
<evidence type="ECO:0000256" key="1">
    <source>
        <dbReference type="SAM" id="Phobius"/>
    </source>
</evidence>
<dbReference type="PANTHER" id="PTHR11360:SF284">
    <property type="entry name" value="EG:103B4.3 PROTEIN-RELATED"/>
    <property type="match status" value="1"/>
</dbReference>
<organism evidence="2 3">
    <name type="scientific">Bugula neritina</name>
    <name type="common">Brown bryozoan</name>
    <name type="synonym">Sertularia neritina</name>
    <dbReference type="NCBI Taxonomy" id="10212"/>
    <lineage>
        <taxon>Eukaryota</taxon>
        <taxon>Metazoa</taxon>
        <taxon>Spiralia</taxon>
        <taxon>Lophotrochozoa</taxon>
        <taxon>Bryozoa</taxon>
        <taxon>Gymnolaemata</taxon>
        <taxon>Cheilostomatida</taxon>
        <taxon>Flustrina</taxon>
        <taxon>Buguloidea</taxon>
        <taxon>Bugulidae</taxon>
        <taxon>Bugula</taxon>
    </lineage>
</organism>
<dbReference type="InterPro" id="IPR050327">
    <property type="entry name" value="Proton-linked_MCT"/>
</dbReference>
<gene>
    <name evidence="2" type="ORF">EB796_000733</name>
</gene>
<keyword evidence="3" id="KW-1185">Reference proteome</keyword>
<dbReference type="InterPro" id="IPR036259">
    <property type="entry name" value="MFS_trans_sf"/>
</dbReference>
<dbReference type="EMBL" id="VXIV02000090">
    <property type="protein sequence ID" value="KAF6041016.1"/>
    <property type="molecule type" value="Genomic_DNA"/>
</dbReference>
<feature type="transmembrane region" description="Helical" evidence="1">
    <location>
        <begin position="31"/>
        <end position="50"/>
    </location>
</feature>
<feature type="transmembrane region" description="Helical" evidence="1">
    <location>
        <begin position="104"/>
        <end position="124"/>
    </location>
</feature>
<evidence type="ECO:0000313" key="3">
    <source>
        <dbReference type="Proteomes" id="UP000593567"/>
    </source>
</evidence>
<comment type="caution">
    <text evidence="2">The sequence shown here is derived from an EMBL/GenBank/DDBJ whole genome shotgun (WGS) entry which is preliminary data.</text>
</comment>
<keyword evidence="1" id="KW-0812">Transmembrane</keyword>
<dbReference type="AlphaFoldDB" id="A0A7J7KS41"/>
<dbReference type="SUPFAM" id="SSF103473">
    <property type="entry name" value="MFS general substrate transporter"/>
    <property type="match status" value="1"/>
</dbReference>
<proteinExistence type="predicted"/>
<keyword evidence="1" id="KW-0472">Membrane</keyword>
<reference evidence="2" key="1">
    <citation type="submission" date="2020-06" db="EMBL/GenBank/DDBJ databases">
        <title>Draft genome of Bugula neritina, a colonial animal packing powerful symbionts and potential medicines.</title>
        <authorList>
            <person name="Rayko M."/>
        </authorList>
    </citation>
    <scope>NUCLEOTIDE SEQUENCE [LARGE SCALE GENOMIC DNA]</scope>
    <source>
        <strain evidence="2">Kwan_BN1</strain>
    </source>
</reference>
<dbReference type="OrthoDB" id="10060767at2759"/>
<evidence type="ECO:0000313" key="2">
    <source>
        <dbReference type="EMBL" id="KAF6041016.1"/>
    </source>
</evidence>
<accession>A0A7J7KS41</accession>
<sequence>MLNFILQNSIWIYSNTVYDSSKGFFQCHTKFLNIFLEIYLIANMALLQIFKKPELAKDKGYAWLILFFSFLSHFAHIGFLSGTAGNLTIAHQKVFNIDLQKGSLLGTIHIGVLLLFGPIASVLIKKFGCRATQILGGACILIGIALSALSRQMWHAVILYSVLAGTL</sequence>
<protein>
    <submittedName>
        <fullName evidence="2">Uncharacterized protein</fullName>
    </submittedName>
</protein>
<dbReference type="GO" id="GO:0008028">
    <property type="term" value="F:monocarboxylic acid transmembrane transporter activity"/>
    <property type="evidence" value="ECO:0007669"/>
    <property type="project" value="TreeGrafter"/>
</dbReference>
<name>A0A7J7KS41_BUGNE</name>
<dbReference type="Proteomes" id="UP000593567">
    <property type="component" value="Unassembled WGS sequence"/>
</dbReference>
<dbReference type="PANTHER" id="PTHR11360">
    <property type="entry name" value="MONOCARBOXYLATE TRANSPORTER"/>
    <property type="match status" value="1"/>
</dbReference>
<feature type="transmembrane region" description="Helical" evidence="1">
    <location>
        <begin position="62"/>
        <end position="84"/>
    </location>
</feature>
<dbReference type="Gene3D" id="1.20.1250.20">
    <property type="entry name" value="MFS general substrate transporter like domains"/>
    <property type="match status" value="1"/>
</dbReference>
<keyword evidence="1" id="KW-1133">Transmembrane helix</keyword>